<feature type="transmembrane region" description="Helical" evidence="1">
    <location>
        <begin position="68"/>
        <end position="86"/>
    </location>
</feature>
<name>A0ABR5A8L4_9BACL</name>
<feature type="transmembrane region" description="Helical" evidence="1">
    <location>
        <begin position="37"/>
        <end position="56"/>
    </location>
</feature>
<feature type="transmembrane region" description="Helical" evidence="1">
    <location>
        <begin position="7"/>
        <end position="31"/>
    </location>
</feature>
<feature type="transmembrane region" description="Helical" evidence="1">
    <location>
        <begin position="488"/>
        <end position="512"/>
    </location>
</feature>
<dbReference type="EMBL" id="JXAL01000001">
    <property type="protein sequence ID" value="KIL37359.1"/>
    <property type="molecule type" value="Genomic_DNA"/>
</dbReference>
<feature type="transmembrane region" description="Helical" evidence="1">
    <location>
        <begin position="586"/>
        <end position="614"/>
    </location>
</feature>
<feature type="transmembrane region" description="Helical" evidence="1">
    <location>
        <begin position="440"/>
        <end position="458"/>
    </location>
</feature>
<dbReference type="RefSeq" id="WP_041058650.1">
    <property type="nucleotide sequence ID" value="NZ_JXAL01000001.1"/>
</dbReference>
<gene>
    <name evidence="3" type="ORF">SD71_01405</name>
</gene>
<feature type="transmembrane region" description="Helical" evidence="1">
    <location>
        <begin position="125"/>
        <end position="144"/>
    </location>
</feature>
<feature type="transmembrane region" description="Helical" evidence="1">
    <location>
        <begin position="340"/>
        <end position="356"/>
    </location>
</feature>
<feature type="transmembrane region" description="Helical" evidence="1">
    <location>
        <begin position="524"/>
        <end position="546"/>
    </location>
</feature>
<dbReference type="Pfam" id="PF06808">
    <property type="entry name" value="DctM"/>
    <property type="match status" value="1"/>
</dbReference>
<evidence type="ECO:0000313" key="4">
    <source>
        <dbReference type="Proteomes" id="UP000054526"/>
    </source>
</evidence>
<dbReference type="InterPro" id="IPR011853">
    <property type="entry name" value="TRAP_DctM-Dct_fused"/>
</dbReference>
<feature type="transmembrane region" description="Helical" evidence="1">
    <location>
        <begin position="553"/>
        <end position="574"/>
    </location>
</feature>
<feature type="transmembrane region" description="Helical" evidence="1">
    <location>
        <begin position="399"/>
        <end position="419"/>
    </location>
</feature>
<evidence type="ECO:0000313" key="3">
    <source>
        <dbReference type="EMBL" id="KIL37359.1"/>
    </source>
</evidence>
<protein>
    <submittedName>
        <fullName evidence="3">TRAP transporter</fullName>
    </submittedName>
</protein>
<keyword evidence="4" id="KW-1185">Reference proteome</keyword>
<dbReference type="Proteomes" id="UP000054526">
    <property type="component" value="Unassembled WGS sequence"/>
</dbReference>
<feature type="transmembrane region" description="Helical" evidence="1">
    <location>
        <begin position="464"/>
        <end position="481"/>
    </location>
</feature>
<reference evidence="3 4" key="1">
    <citation type="submission" date="2014-12" db="EMBL/GenBank/DDBJ databases">
        <title>Draft genome sequence of Cohnella kolymensis strain B-2846.</title>
        <authorList>
            <person name="Karlyshev A.V."/>
            <person name="Kudryashova E.B."/>
        </authorList>
    </citation>
    <scope>NUCLEOTIDE SEQUENCE [LARGE SCALE GENOMIC DNA]</scope>
    <source>
        <strain evidence="3 4">VKM B-2846</strain>
    </source>
</reference>
<proteinExistence type="predicted"/>
<comment type="caution">
    <text evidence="3">The sequence shown here is derived from an EMBL/GenBank/DDBJ whole genome shotgun (WGS) entry which is preliminary data.</text>
</comment>
<feature type="transmembrane region" description="Helical" evidence="1">
    <location>
        <begin position="294"/>
        <end position="317"/>
    </location>
</feature>
<accession>A0ABR5A8L4</accession>
<keyword evidence="1" id="KW-0812">Transmembrane</keyword>
<dbReference type="NCBIfam" id="TIGR02123">
    <property type="entry name" value="TRAP_fused"/>
    <property type="match status" value="1"/>
</dbReference>
<evidence type="ECO:0000259" key="2">
    <source>
        <dbReference type="Pfam" id="PF06808"/>
    </source>
</evidence>
<dbReference type="PANTHER" id="PTHR43849:SF2">
    <property type="entry name" value="BLL3936 PROTEIN"/>
    <property type="match status" value="1"/>
</dbReference>
<sequence length="637" mass="68307">MKRSTFLLWVTSAVALFHIIAAGGMLTWFGYFMPAQVIRGISLLAGLVLVFFLHRARPGKEIGEKVPWYDYLLMASALTGAGYIIFFNDNVVAYGMFGRLDTTGMILAILLCIPLIEAVRRQTGWALPIITLFFLCITLFQNYLPGILNGQGFSLEKLFYATYVGTSGIFGMSLGVASTILIIYLIFGALFQRAGAGQWFMDIAMSITGWTRGGPAKVAVLSSALFGSISGSPASNVATTGAVTIPLMIKSGYSPKTAAATEAVAATGGQILPPVMGAIAFVMAEWIGVPYAEVALAAIIPALLYYLTAFITVHLIAHKEGIERTPLAALPRFWKVMKQGWFYLIPLFMLIYFLIIKALPAHVAGIYSLPFLIGCSFLSKDRANWLTPKNIFLSFQSAVFSWLMVVVITGAVGIMTGALELSGLGIKFSRFITDVAGGDLLLTLVLVGIASLILGTALDALPSYITLATLLVPALISLGISDMAAHLFVVYWGLASFLTPPTCVSVFVAIGISGSKIWETGWEAMRIGIAAYIVPFAFVYSQGLLLQGDIYEISWAVVTAIIGVLLVACGTQGFSFAPMNMLQRAAVIVAGCMIIAPGILMPAIGAVIAIIVLFSQKVIQKRETATAVSNRIQEELI</sequence>
<feature type="domain" description="TRAP C4-dicarboxylate transport system permease DctM subunit" evidence="2">
    <location>
        <begin position="112"/>
        <end position="548"/>
    </location>
</feature>
<feature type="transmembrane region" description="Helical" evidence="1">
    <location>
        <begin position="92"/>
        <end position="113"/>
    </location>
</feature>
<keyword evidence="1" id="KW-0472">Membrane</keyword>
<organism evidence="3 4">
    <name type="scientific">Cohnella kolymensis</name>
    <dbReference type="NCBI Taxonomy" id="1590652"/>
    <lineage>
        <taxon>Bacteria</taxon>
        <taxon>Bacillati</taxon>
        <taxon>Bacillota</taxon>
        <taxon>Bacilli</taxon>
        <taxon>Bacillales</taxon>
        <taxon>Paenibacillaceae</taxon>
        <taxon>Cohnella</taxon>
    </lineage>
</organism>
<keyword evidence="1" id="KW-1133">Transmembrane helix</keyword>
<evidence type="ECO:0000256" key="1">
    <source>
        <dbReference type="SAM" id="Phobius"/>
    </source>
</evidence>
<dbReference type="PANTHER" id="PTHR43849">
    <property type="entry name" value="BLL3936 PROTEIN"/>
    <property type="match status" value="1"/>
</dbReference>
<feature type="transmembrane region" description="Helical" evidence="1">
    <location>
        <begin position="164"/>
        <end position="191"/>
    </location>
</feature>
<dbReference type="InterPro" id="IPR010656">
    <property type="entry name" value="DctM"/>
</dbReference>